<accession>A0ABX8J2N0</accession>
<keyword evidence="1" id="KW-0472">Membrane</keyword>
<sequence>MNKIAALFIILFTVAVISFGTWQLFKGNFEAAFSSFPFLLIIYFFIKPYRNS</sequence>
<feature type="transmembrane region" description="Helical" evidence="1">
    <location>
        <begin position="28"/>
        <end position="46"/>
    </location>
</feature>
<proteinExistence type="predicted"/>
<protein>
    <submittedName>
        <fullName evidence="2">Uncharacterized protein</fullName>
    </submittedName>
</protein>
<dbReference type="Proteomes" id="UP000683557">
    <property type="component" value="Chromosome"/>
</dbReference>
<gene>
    <name evidence="2" type="ORF">KP004_13395</name>
</gene>
<evidence type="ECO:0000256" key="1">
    <source>
        <dbReference type="SAM" id="Phobius"/>
    </source>
</evidence>
<evidence type="ECO:0000313" key="3">
    <source>
        <dbReference type="Proteomes" id="UP000683557"/>
    </source>
</evidence>
<reference evidence="2 3" key="1">
    <citation type="submission" date="2021-06" db="EMBL/GenBank/DDBJ databases">
        <title>Gemonas diversity in paddy soil.</title>
        <authorList>
            <person name="Liu G."/>
        </authorList>
    </citation>
    <scope>NUCLEOTIDE SEQUENCE [LARGE SCALE GENOMIC DNA]</scope>
    <source>
        <strain evidence="2 3">RG10</strain>
    </source>
</reference>
<evidence type="ECO:0000313" key="2">
    <source>
        <dbReference type="EMBL" id="QWV92211.1"/>
    </source>
</evidence>
<dbReference type="RefSeq" id="WP_216799028.1">
    <property type="nucleotide sequence ID" value="NZ_CP076723.1"/>
</dbReference>
<keyword evidence="3" id="KW-1185">Reference proteome</keyword>
<name>A0ABX8J2N0_9BACT</name>
<keyword evidence="1" id="KW-1133">Transmembrane helix</keyword>
<organism evidence="2 3">
    <name type="scientific">Geomonas oryzisoli</name>
    <dbReference type="NCBI Taxonomy" id="2847992"/>
    <lineage>
        <taxon>Bacteria</taxon>
        <taxon>Pseudomonadati</taxon>
        <taxon>Thermodesulfobacteriota</taxon>
        <taxon>Desulfuromonadia</taxon>
        <taxon>Geobacterales</taxon>
        <taxon>Geobacteraceae</taxon>
        <taxon>Geomonas</taxon>
    </lineage>
</organism>
<keyword evidence="1" id="KW-0812">Transmembrane</keyword>
<dbReference type="EMBL" id="CP076723">
    <property type="protein sequence ID" value="QWV92211.1"/>
    <property type="molecule type" value="Genomic_DNA"/>
</dbReference>